<dbReference type="Proteomes" id="UP000790787">
    <property type="component" value="Chromosome 17"/>
</dbReference>
<dbReference type="RefSeq" id="XP_075091972.1">
    <property type="nucleotide sequence ID" value="XM_075235871.1"/>
</dbReference>
<gene>
    <name evidence="2" type="primary">LOC142172098</name>
</gene>
<accession>A0AC58T433</accession>
<name>A0AC58T433_TOBAC</name>
<evidence type="ECO:0000313" key="1">
    <source>
        <dbReference type="Proteomes" id="UP000790787"/>
    </source>
</evidence>
<reference evidence="2" key="2">
    <citation type="submission" date="2025-08" db="UniProtKB">
        <authorList>
            <consortium name="RefSeq"/>
        </authorList>
    </citation>
    <scope>IDENTIFICATION</scope>
    <source>
        <tissue evidence="2">Leaf</tissue>
    </source>
</reference>
<organism evidence="1 2">
    <name type="scientific">Nicotiana tabacum</name>
    <name type="common">Common tobacco</name>
    <dbReference type="NCBI Taxonomy" id="4097"/>
    <lineage>
        <taxon>Eukaryota</taxon>
        <taxon>Viridiplantae</taxon>
        <taxon>Streptophyta</taxon>
        <taxon>Embryophyta</taxon>
        <taxon>Tracheophyta</taxon>
        <taxon>Spermatophyta</taxon>
        <taxon>Magnoliopsida</taxon>
        <taxon>eudicotyledons</taxon>
        <taxon>Gunneridae</taxon>
        <taxon>Pentapetalae</taxon>
        <taxon>asterids</taxon>
        <taxon>lamiids</taxon>
        <taxon>Solanales</taxon>
        <taxon>Solanaceae</taxon>
        <taxon>Nicotianoideae</taxon>
        <taxon>Nicotianeae</taxon>
        <taxon>Nicotiana</taxon>
    </lineage>
</organism>
<proteinExistence type="predicted"/>
<protein>
    <submittedName>
        <fullName evidence="2">Uncharacterized protein LOC142172098</fullName>
    </submittedName>
</protein>
<evidence type="ECO:0000313" key="2">
    <source>
        <dbReference type="RefSeq" id="XP_075091972.1"/>
    </source>
</evidence>
<sequence>MGSPEVSSSSVNEGFDDFTIPLSHPFYVHPSDSPAIHLVSPQFDGTGFVIWRKNMLVALSAKNKLGLIMGRVSRPQPDSLYYHFWERCNDIVIAWITNSLSRDIATSVMCYETAKEIWSDINERFGQSNGSKYIQIQREISATSQGSSDIANYFTKLRSLWDELSTAYVGPVCSCGALPTFIEQQKIFQFLSGLNESYSTIKSNILMMSSLPTLSKDYSMLQHDEK</sequence>
<reference evidence="1" key="1">
    <citation type="journal article" date="2014" name="Nat. Commun.">
        <title>The tobacco genome sequence and its comparison with those of tomato and potato.</title>
        <authorList>
            <person name="Sierro N."/>
            <person name="Battey J.N."/>
            <person name="Ouadi S."/>
            <person name="Bakaher N."/>
            <person name="Bovet L."/>
            <person name="Willig A."/>
            <person name="Goepfert S."/>
            <person name="Peitsch M.C."/>
            <person name="Ivanov N.V."/>
        </authorList>
    </citation>
    <scope>NUCLEOTIDE SEQUENCE [LARGE SCALE GENOMIC DNA]</scope>
</reference>
<keyword evidence="1" id="KW-1185">Reference proteome</keyword>